<accession>A0A497EYA6</accession>
<protein>
    <submittedName>
        <fullName evidence="2">Uncharacterized protein</fullName>
    </submittedName>
</protein>
<sequence>MSSEVPAEVKEAGKFPIFILWLVVVVFLIIAMSAMTSISPAHWAGIVVIVLLVLSGFLAKGFSASS</sequence>
<keyword evidence="1" id="KW-0812">Transmembrane</keyword>
<name>A0A497EYA6_9CREN</name>
<evidence type="ECO:0000256" key="1">
    <source>
        <dbReference type="SAM" id="Phobius"/>
    </source>
</evidence>
<feature type="transmembrane region" description="Helical" evidence="1">
    <location>
        <begin position="12"/>
        <end position="35"/>
    </location>
</feature>
<keyword evidence="1" id="KW-0472">Membrane</keyword>
<dbReference type="Proteomes" id="UP000272051">
    <property type="component" value="Unassembled WGS sequence"/>
</dbReference>
<dbReference type="EMBL" id="QMQX01000094">
    <property type="protein sequence ID" value="RLE51638.1"/>
    <property type="molecule type" value="Genomic_DNA"/>
</dbReference>
<organism evidence="2 3">
    <name type="scientific">Thermoproteota archaeon</name>
    <dbReference type="NCBI Taxonomy" id="2056631"/>
    <lineage>
        <taxon>Archaea</taxon>
        <taxon>Thermoproteota</taxon>
    </lineage>
</organism>
<keyword evidence="1" id="KW-1133">Transmembrane helix</keyword>
<evidence type="ECO:0000313" key="2">
    <source>
        <dbReference type="EMBL" id="RLE51638.1"/>
    </source>
</evidence>
<gene>
    <name evidence="2" type="ORF">DRJ33_05495</name>
</gene>
<feature type="transmembrane region" description="Helical" evidence="1">
    <location>
        <begin position="41"/>
        <end position="59"/>
    </location>
</feature>
<evidence type="ECO:0000313" key="3">
    <source>
        <dbReference type="Proteomes" id="UP000272051"/>
    </source>
</evidence>
<reference evidence="2 3" key="1">
    <citation type="submission" date="2018-06" db="EMBL/GenBank/DDBJ databases">
        <title>Extensive metabolic versatility and redundancy in microbially diverse, dynamic hydrothermal sediments.</title>
        <authorList>
            <person name="Dombrowski N."/>
            <person name="Teske A."/>
            <person name="Baker B.J."/>
        </authorList>
    </citation>
    <scope>NUCLEOTIDE SEQUENCE [LARGE SCALE GENOMIC DNA]</scope>
    <source>
        <strain evidence="2">B34_G17</strain>
    </source>
</reference>
<dbReference type="AlphaFoldDB" id="A0A497EYA6"/>
<proteinExistence type="predicted"/>
<comment type="caution">
    <text evidence="2">The sequence shown here is derived from an EMBL/GenBank/DDBJ whole genome shotgun (WGS) entry which is preliminary data.</text>
</comment>